<evidence type="ECO:0000313" key="8">
    <source>
        <dbReference type="EMBL" id="KAL3320850.1"/>
    </source>
</evidence>
<evidence type="ECO:0000256" key="2">
    <source>
        <dbReference type="ARBA" id="ARBA00022679"/>
    </source>
</evidence>
<evidence type="ECO:0000256" key="4">
    <source>
        <dbReference type="PIRSR" id="PIRSR610122-2"/>
    </source>
</evidence>
<feature type="active site" description="Acyl-thioester intermediate" evidence="3">
    <location>
        <position position="115"/>
    </location>
</feature>
<dbReference type="Pfam" id="PF01154">
    <property type="entry name" value="HMG_CoA_synt_N"/>
    <property type="match status" value="1"/>
</dbReference>
<reference evidence="8 9" key="1">
    <citation type="submission" date="2024-11" db="EMBL/GenBank/DDBJ databases">
        <title>Adaptive evolution of stress response genes in parasites aligns with host niche diversity.</title>
        <authorList>
            <person name="Hahn C."/>
            <person name="Resl P."/>
        </authorList>
    </citation>
    <scope>NUCLEOTIDE SEQUENCE [LARGE SCALE GENOMIC DNA]</scope>
    <source>
        <strain evidence="8">EGGRZ-B1_66</strain>
        <tissue evidence="8">Body</tissue>
    </source>
</reference>
<feature type="domain" description="Hydroxymethylglutaryl-coenzyme A synthase N-terminal" evidence="6">
    <location>
        <begin position="3"/>
        <end position="172"/>
    </location>
</feature>
<evidence type="ECO:0000256" key="1">
    <source>
        <dbReference type="ARBA" id="ARBA00007061"/>
    </source>
</evidence>
<keyword evidence="5" id="KW-0753">Steroid metabolism</keyword>
<evidence type="ECO:0000313" key="9">
    <source>
        <dbReference type="Proteomes" id="UP001626550"/>
    </source>
</evidence>
<name>A0ABD2QMT8_9PLAT</name>
<protein>
    <recommendedName>
        <fullName evidence="5">Hydroxymethylglutaryl-CoA synthase</fullName>
        <shortName evidence="5">HMG-CoA synthase</shortName>
        <ecNumber evidence="5">2.3.3.10</ecNumber>
    </recommendedName>
    <alternativeName>
        <fullName evidence="5">3-hydroxy-3-methylglutaryl coenzyme A synthase</fullName>
    </alternativeName>
</protein>
<organism evidence="8 9">
    <name type="scientific">Cichlidogyrus casuarinus</name>
    <dbReference type="NCBI Taxonomy" id="1844966"/>
    <lineage>
        <taxon>Eukaryota</taxon>
        <taxon>Metazoa</taxon>
        <taxon>Spiralia</taxon>
        <taxon>Lophotrochozoa</taxon>
        <taxon>Platyhelminthes</taxon>
        <taxon>Monogenea</taxon>
        <taxon>Monopisthocotylea</taxon>
        <taxon>Dactylogyridea</taxon>
        <taxon>Ancyrocephalidae</taxon>
        <taxon>Cichlidogyrus</taxon>
    </lineage>
</organism>
<feature type="active site" description="Proton donor/acceptor" evidence="3">
    <location>
        <position position="242"/>
    </location>
</feature>
<dbReference type="InterPro" id="IPR013528">
    <property type="entry name" value="HMG_CoA_synth_N"/>
</dbReference>
<dbReference type="InterPro" id="IPR010122">
    <property type="entry name" value="HMG_CoA_synthase_euk"/>
</dbReference>
<evidence type="ECO:0000256" key="5">
    <source>
        <dbReference type="RuleBase" id="RU364071"/>
    </source>
</evidence>
<comment type="pathway">
    <text evidence="5">Metabolic intermediate biosynthesis; (R)-mevalonate biosynthesis; (R)-mevalonate from acetyl-CoA: step 2/3.</text>
</comment>
<gene>
    <name evidence="8" type="ORF">Ciccas_000477</name>
</gene>
<feature type="active site" description="Proton donor/acceptor" evidence="3">
    <location>
        <position position="81"/>
    </location>
</feature>
<evidence type="ECO:0000256" key="3">
    <source>
        <dbReference type="PIRSR" id="PIRSR610122-1"/>
    </source>
</evidence>
<comment type="function">
    <text evidence="5">Catalyzes the condensation of acetyl-CoA with acetoacetyl-CoA to form HMG-CoA.</text>
</comment>
<keyword evidence="5" id="KW-0752">Steroid biosynthesis</keyword>
<keyword evidence="5" id="KW-0444">Lipid biosynthesis</keyword>
<dbReference type="PANTHER" id="PTHR43323">
    <property type="entry name" value="3-HYDROXY-3-METHYLGLUTARYL COENZYME A SYNTHASE"/>
    <property type="match status" value="1"/>
</dbReference>
<sequence length="443" mass="49849">MTNFGIKAIEVYFPKRYVCQEDLEKHDDCVGKYTIGLGQSKMSVTTSCEDVASIALTVLQNLFERMRISPKDVGFLEVGSETLIDKSKSTKTVLMSLFEESKNFDVAGTDSRNACFSGTAALLNALNWLHSPYWDGRLAVAVASDIAVYESKVTRPTGGVGAVAILLGPDAPIQFESKMLAHTMKHVYDFYKPQLASEYPQVNGQMTMDCFKDALISCFETLAKKSSGEPLAVSSFDYCCFHSPFVKLIMKGFYWLNLKFGTNEKIQQVENDISLDAKSKERISIEALKNEFQRQVEPSLLFARNCGNMYSAALYANLVSLLLNLSAGEHEDKEKRVLMFSYGSGYASAMFSLTVPTNKSLIEQIIGKREDILQKLENERIAISVQQFLQCLLDRETNHNQISFKPLVENQFLYPGQYFLQSVDAKYRRTYSRFIPFHANGSH</sequence>
<feature type="domain" description="Hydroxymethylglutaryl-coenzyme A synthase C-terminal" evidence="7">
    <location>
        <begin position="173"/>
        <end position="433"/>
    </location>
</feature>
<keyword evidence="2 5" id="KW-0808">Transferase</keyword>
<feature type="binding site" evidence="4">
    <location>
        <position position="247"/>
    </location>
    <ligand>
        <name>CoA</name>
        <dbReference type="ChEBI" id="CHEBI:57287"/>
    </ligand>
</feature>
<dbReference type="SUPFAM" id="SSF53901">
    <property type="entry name" value="Thiolase-like"/>
    <property type="match status" value="2"/>
</dbReference>
<evidence type="ECO:0000259" key="6">
    <source>
        <dbReference type="Pfam" id="PF01154"/>
    </source>
</evidence>
<dbReference type="Gene3D" id="3.40.47.10">
    <property type="match status" value="1"/>
</dbReference>
<comment type="caution">
    <text evidence="8">The sequence shown here is derived from an EMBL/GenBank/DDBJ whole genome shotgun (WGS) entry which is preliminary data.</text>
</comment>
<dbReference type="GO" id="GO:0016126">
    <property type="term" value="P:sterol biosynthetic process"/>
    <property type="evidence" value="ECO:0007669"/>
    <property type="project" value="UniProtKB-KW"/>
</dbReference>
<proteinExistence type="inferred from homology"/>
<dbReference type="AlphaFoldDB" id="A0ABD2QMT8"/>
<keyword evidence="9" id="KW-1185">Reference proteome</keyword>
<keyword evidence="5" id="KW-1207">Sterol metabolism</keyword>
<evidence type="ECO:0000259" key="7">
    <source>
        <dbReference type="Pfam" id="PF08540"/>
    </source>
</evidence>
<comment type="similarity">
    <text evidence="1 5">Belongs to the thiolase-like superfamily. HMG-CoA synthase family.</text>
</comment>
<dbReference type="NCBIfam" id="TIGR01833">
    <property type="entry name" value="HMG-CoA-S_euk"/>
    <property type="match status" value="1"/>
</dbReference>
<dbReference type="EMBL" id="JBJKFK010000025">
    <property type="protein sequence ID" value="KAL3320850.1"/>
    <property type="molecule type" value="Genomic_DNA"/>
</dbReference>
<dbReference type="InterPro" id="IPR013746">
    <property type="entry name" value="HMG_CoA_synt_C_dom"/>
</dbReference>
<dbReference type="InterPro" id="IPR016039">
    <property type="entry name" value="Thiolase-like"/>
</dbReference>
<feature type="binding site" evidence="4">
    <location>
        <position position="251"/>
    </location>
    <ligand>
        <name>CoA</name>
        <dbReference type="ChEBI" id="CHEBI:57287"/>
    </ligand>
</feature>
<dbReference type="Proteomes" id="UP001626550">
    <property type="component" value="Unassembled WGS sequence"/>
</dbReference>
<dbReference type="GO" id="GO:0004421">
    <property type="term" value="F:hydroxymethylglutaryl-CoA synthase activity"/>
    <property type="evidence" value="ECO:0007669"/>
    <property type="project" value="UniProtKB-EC"/>
</dbReference>
<keyword evidence="5" id="KW-0756">Sterol biosynthesis</keyword>
<dbReference type="EC" id="2.3.3.10" evidence="5"/>
<dbReference type="CDD" id="cd00827">
    <property type="entry name" value="init_cond_enzymes"/>
    <property type="match status" value="1"/>
</dbReference>
<accession>A0ABD2QMT8</accession>
<comment type="catalytic activity">
    <reaction evidence="5">
        <text>acetoacetyl-CoA + acetyl-CoA + H2O = (3S)-3-hydroxy-3-methylglutaryl-CoA + CoA + H(+)</text>
        <dbReference type="Rhea" id="RHEA:10188"/>
        <dbReference type="ChEBI" id="CHEBI:15377"/>
        <dbReference type="ChEBI" id="CHEBI:15378"/>
        <dbReference type="ChEBI" id="CHEBI:43074"/>
        <dbReference type="ChEBI" id="CHEBI:57286"/>
        <dbReference type="ChEBI" id="CHEBI:57287"/>
        <dbReference type="ChEBI" id="CHEBI:57288"/>
        <dbReference type="EC" id="2.3.3.10"/>
    </reaction>
</comment>
<dbReference type="PANTHER" id="PTHR43323:SF2">
    <property type="entry name" value="HYDROXYMETHYLGLUTARYL-COA SYNTHASE"/>
    <property type="match status" value="1"/>
</dbReference>
<dbReference type="Pfam" id="PF08540">
    <property type="entry name" value="HMG_CoA_synt_C"/>
    <property type="match status" value="1"/>
</dbReference>
<keyword evidence="5" id="KW-0443">Lipid metabolism</keyword>